<keyword evidence="2" id="KW-1185">Reference proteome</keyword>
<dbReference type="RefSeq" id="WP_213307930.1">
    <property type="nucleotide sequence ID" value="NZ_JAGYVZ010000045.1"/>
</dbReference>
<name>A0ABS5PIF2_9FLAO</name>
<dbReference type="PROSITE" id="PS51257">
    <property type="entry name" value="PROKAR_LIPOPROTEIN"/>
    <property type="match status" value="1"/>
</dbReference>
<evidence type="ECO:0000313" key="2">
    <source>
        <dbReference type="Proteomes" id="UP000722625"/>
    </source>
</evidence>
<proteinExistence type="predicted"/>
<reference evidence="1 2" key="1">
    <citation type="journal article" date="2018" name="Int. J. Syst. Evol. Microbiol.">
        <title>Flavobacterium chryseum sp. nov. and Flavobacterium psychroterrae sp. nov., novel environmental bacteria isolated from Antarctica.</title>
        <authorList>
            <person name="Kralova S."/>
            <person name="Svec P."/>
            <person name="Busse H.J."/>
            <person name="Stankova E."/>
            <person name="Vaczi P."/>
            <person name="Sedlacek I."/>
        </authorList>
    </citation>
    <scope>NUCLEOTIDE SEQUENCE [LARGE SCALE GENOMIC DNA]</scope>
    <source>
        <strain evidence="1 2">CCM 8827</strain>
    </source>
</reference>
<accession>A0ABS5PIF2</accession>
<dbReference type="EMBL" id="JAGYVZ010000045">
    <property type="protein sequence ID" value="MBS7234104.1"/>
    <property type="molecule type" value="Genomic_DNA"/>
</dbReference>
<comment type="caution">
    <text evidence="1">The sequence shown here is derived from an EMBL/GenBank/DDBJ whole genome shotgun (WGS) entry which is preliminary data.</text>
</comment>
<evidence type="ECO:0000313" key="1">
    <source>
        <dbReference type="EMBL" id="MBS7234104.1"/>
    </source>
</evidence>
<organism evidence="1 2">
    <name type="scientific">Flavobacterium psychroterrae</name>
    <dbReference type="NCBI Taxonomy" id="2133767"/>
    <lineage>
        <taxon>Bacteria</taxon>
        <taxon>Pseudomonadati</taxon>
        <taxon>Bacteroidota</taxon>
        <taxon>Flavobacteriia</taxon>
        <taxon>Flavobacteriales</taxon>
        <taxon>Flavobacteriaceae</taxon>
        <taxon>Flavobacterium</taxon>
    </lineage>
</organism>
<sequence length="140" mass="16651">MRHTLIIFLLFFLISCRNQSTEIGKPENYTLTDRDISKDCNIYQMRFKDGEYIFKFSLAGSCKSLNNENYIKEYSRYLHLYQDSLIQRRGYIIFDNYGSDNNSILQDSVIKITKKYFKTFVTLSEVDENGFKIKVFDKKP</sequence>
<protein>
    <recommendedName>
        <fullName evidence="3">Lipoprotein</fullName>
    </recommendedName>
</protein>
<evidence type="ECO:0008006" key="3">
    <source>
        <dbReference type="Google" id="ProtNLM"/>
    </source>
</evidence>
<gene>
    <name evidence="1" type="ORF">KHA90_24165</name>
</gene>
<dbReference type="Proteomes" id="UP000722625">
    <property type="component" value="Unassembled WGS sequence"/>
</dbReference>